<evidence type="ECO:0000256" key="8">
    <source>
        <dbReference type="SAM" id="MobiDB-lite"/>
    </source>
</evidence>
<comment type="similarity">
    <text evidence="2">Belongs to the tellurite-resistance/dicarboxylate transporter (TDT) family.</text>
</comment>
<dbReference type="AlphaFoldDB" id="A0A0P1BIH4"/>
<accession>A0A0P1BIH4</accession>
<evidence type="ECO:0000313" key="10">
    <source>
        <dbReference type="EMBL" id="CEH16175.1"/>
    </source>
</evidence>
<feature type="transmembrane region" description="Helical" evidence="9">
    <location>
        <begin position="359"/>
        <end position="379"/>
    </location>
</feature>
<evidence type="ECO:0000313" key="11">
    <source>
        <dbReference type="Proteomes" id="UP000054845"/>
    </source>
</evidence>
<dbReference type="InterPro" id="IPR004695">
    <property type="entry name" value="SLAC1/Mae1/Ssu1/TehA"/>
</dbReference>
<dbReference type="EMBL" id="CCYA01000278">
    <property type="protein sequence ID" value="CEH16175.1"/>
    <property type="molecule type" value="Genomic_DNA"/>
</dbReference>
<evidence type="ECO:0000256" key="7">
    <source>
        <dbReference type="ARBA" id="ARBA00023136"/>
    </source>
</evidence>
<evidence type="ECO:0000256" key="6">
    <source>
        <dbReference type="ARBA" id="ARBA00022989"/>
    </source>
</evidence>
<dbReference type="OrthoDB" id="1099at2759"/>
<keyword evidence="4" id="KW-1003">Cell membrane</keyword>
<evidence type="ECO:0000256" key="2">
    <source>
        <dbReference type="ARBA" id="ARBA00008566"/>
    </source>
</evidence>
<evidence type="ECO:0000256" key="5">
    <source>
        <dbReference type="ARBA" id="ARBA00022692"/>
    </source>
</evidence>
<name>A0A0P1BIH4_9BASI</name>
<evidence type="ECO:0000256" key="4">
    <source>
        <dbReference type="ARBA" id="ARBA00022475"/>
    </source>
</evidence>
<feature type="compositionally biased region" description="Basic and acidic residues" evidence="8">
    <location>
        <begin position="19"/>
        <end position="33"/>
    </location>
</feature>
<dbReference type="Gene3D" id="1.50.10.150">
    <property type="entry name" value="Voltage-dependent anion channel"/>
    <property type="match status" value="1"/>
</dbReference>
<feature type="transmembrane region" description="Helical" evidence="9">
    <location>
        <begin position="233"/>
        <end position="256"/>
    </location>
</feature>
<evidence type="ECO:0000256" key="1">
    <source>
        <dbReference type="ARBA" id="ARBA00004651"/>
    </source>
</evidence>
<keyword evidence="5 9" id="KW-0812">Transmembrane</keyword>
<feature type="transmembrane region" description="Helical" evidence="9">
    <location>
        <begin position="268"/>
        <end position="288"/>
    </location>
</feature>
<dbReference type="Pfam" id="PF03595">
    <property type="entry name" value="SLAC1"/>
    <property type="match status" value="1"/>
</dbReference>
<proteinExistence type="inferred from homology"/>
<keyword evidence="11" id="KW-1185">Reference proteome</keyword>
<keyword evidence="7 9" id="KW-0472">Membrane</keyword>
<evidence type="ECO:0008006" key="12">
    <source>
        <dbReference type="Google" id="ProtNLM"/>
    </source>
</evidence>
<dbReference type="Proteomes" id="UP000054845">
    <property type="component" value="Unassembled WGS sequence"/>
</dbReference>
<dbReference type="GO" id="GO:0000319">
    <property type="term" value="F:sulfite transmembrane transporter activity"/>
    <property type="evidence" value="ECO:0007669"/>
    <property type="project" value="TreeGrafter"/>
</dbReference>
<dbReference type="PANTHER" id="PTHR31686:SF1">
    <property type="entry name" value="SULFITE EFFLUX PUMP SSU1"/>
    <property type="match status" value="1"/>
</dbReference>
<feature type="region of interest" description="Disordered" evidence="8">
    <location>
        <begin position="1"/>
        <end position="38"/>
    </location>
</feature>
<evidence type="ECO:0000256" key="3">
    <source>
        <dbReference type="ARBA" id="ARBA00022448"/>
    </source>
</evidence>
<comment type="subcellular location">
    <subcellularLocation>
        <location evidence="1">Cell membrane</location>
        <topology evidence="1">Multi-pass membrane protein</topology>
    </subcellularLocation>
</comment>
<feature type="transmembrane region" description="Helical" evidence="9">
    <location>
        <begin position="385"/>
        <end position="405"/>
    </location>
</feature>
<sequence length="445" mass="47783">MTGSQDEAEGVGVLARGGEVVRADEASSDEEQRGATATATARLQRMPSISAASRALPRGLRARILNFTPSWFSVSMGTGGVHILLLLLADVWSAYASDATADNHQSFASNTTLPALILRWPALIFWIVNCALFFTFLLAFISRYIMFPAVLPLTLTHPQKSPFLGTAPMAFLTLISSLSQLGTRFFALGVTPTILAASLWFVACFFSTLCALVVPFSMMILQNHHFEGTTAALLLPVVPPITAAATGAGIAELLAIDKPSLSFTVLTLSYIMNGVGLMLALMILTLYFQRLLLFNLALPVPGTGHGNGVPLLTYGVAQALYGAGLVGALHLVGLGAWFCLLAIAIVFREATQERLKFNLGFWAATFPLASLIIGVGRLALVLDSLAIRVVFTLMCFAYALVYFGVAVPTLRGFISAELLVAPCIADLPLDPLKKYRDPRDEVEER</sequence>
<keyword evidence="3" id="KW-0813">Transport</keyword>
<dbReference type="InterPro" id="IPR038665">
    <property type="entry name" value="Voltage-dep_anion_channel_sf"/>
</dbReference>
<dbReference type="GO" id="GO:0005886">
    <property type="term" value="C:plasma membrane"/>
    <property type="evidence" value="ECO:0007669"/>
    <property type="project" value="UniProtKB-SubCell"/>
</dbReference>
<feature type="transmembrane region" description="Helical" evidence="9">
    <location>
        <begin position="199"/>
        <end position="221"/>
    </location>
</feature>
<keyword evidence="6 9" id="KW-1133">Transmembrane helix</keyword>
<dbReference type="InterPro" id="IPR051629">
    <property type="entry name" value="Sulfite_efflux_TDT"/>
</dbReference>
<feature type="transmembrane region" description="Helical" evidence="9">
    <location>
        <begin position="123"/>
        <end position="146"/>
    </location>
</feature>
<feature type="transmembrane region" description="Helical" evidence="9">
    <location>
        <begin position="319"/>
        <end position="347"/>
    </location>
</feature>
<feature type="transmembrane region" description="Helical" evidence="9">
    <location>
        <begin position="166"/>
        <end position="187"/>
    </location>
</feature>
<evidence type="ECO:0000256" key="9">
    <source>
        <dbReference type="SAM" id="Phobius"/>
    </source>
</evidence>
<organism evidence="10 11">
    <name type="scientific">Ceraceosorus bombacis</name>
    <dbReference type="NCBI Taxonomy" id="401625"/>
    <lineage>
        <taxon>Eukaryota</taxon>
        <taxon>Fungi</taxon>
        <taxon>Dikarya</taxon>
        <taxon>Basidiomycota</taxon>
        <taxon>Ustilaginomycotina</taxon>
        <taxon>Exobasidiomycetes</taxon>
        <taxon>Ceraceosorales</taxon>
        <taxon>Ceraceosoraceae</taxon>
        <taxon>Ceraceosorus</taxon>
    </lineage>
</organism>
<reference evidence="11" key="1">
    <citation type="submission" date="2014-09" db="EMBL/GenBank/DDBJ databases">
        <authorList>
            <person name="Sharma Rahul"/>
            <person name="Thines Marco"/>
        </authorList>
    </citation>
    <scope>NUCLEOTIDE SEQUENCE [LARGE SCALE GENOMIC DNA]</scope>
</reference>
<dbReference type="PANTHER" id="PTHR31686">
    <property type="match status" value="1"/>
</dbReference>
<protein>
    <recommendedName>
        <fullName evidence="12">C4-dicarboxylate transporter/malic acid transport protein</fullName>
    </recommendedName>
</protein>